<evidence type="ECO:0000313" key="2">
    <source>
        <dbReference type="EMBL" id="GLJ95257.1"/>
    </source>
</evidence>
<dbReference type="SUPFAM" id="SSF56601">
    <property type="entry name" value="beta-lactamase/transpeptidase-like"/>
    <property type="match status" value="1"/>
</dbReference>
<dbReference type="EMBL" id="BSER01000008">
    <property type="protein sequence ID" value="GLJ95257.1"/>
    <property type="molecule type" value="Genomic_DNA"/>
</dbReference>
<organism evidence="2 3">
    <name type="scientific">Microbacterium dextranolyticum</name>
    <dbReference type="NCBI Taxonomy" id="36806"/>
    <lineage>
        <taxon>Bacteria</taxon>
        <taxon>Bacillati</taxon>
        <taxon>Actinomycetota</taxon>
        <taxon>Actinomycetes</taxon>
        <taxon>Micrococcales</taxon>
        <taxon>Microbacteriaceae</taxon>
        <taxon>Microbacterium</taxon>
    </lineage>
</organism>
<dbReference type="InterPro" id="IPR012338">
    <property type="entry name" value="Beta-lactam/transpept-like"/>
</dbReference>
<name>A0A9W6HLA2_9MICO</name>
<dbReference type="Gene3D" id="3.40.710.10">
    <property type="entry name" value="DD-peptidase/beta-lactamase superfamily"/>
    <property type="match status" value="1"/>
</dbReference>
<dbReference type="InterPro" id="IPR001466">
    <property type="entry name" value="Beta-lactam-related"/>
</dbReference>
<dbReference type="InterPro" id="IPR050789">
    <property type="entry name" value="Diverse_Enzym_Activities"/>
</dbReference>
<reference evidence="2" key="2">
    <citation type="submission" date="2023-01" db="EMBL/GenBank/DDBJ databases">
        <authorList>
            <person name="Sun Q."/>
            <person name="Evtushenko L."/>
        </authorList>
    </citation>
    <scope>NUCLEOTIDE SEQUENCE</scope>
    <source>
        <strain evidence="2">VKM Ac-1940</strain>
    </source>
</reference>
<dbReference type="RefSeq" id="WP_204964748.1">
    <property type="nucleotide sequence ID" value="NZ_BAAAUR010000005.1"/>
</dbReference>
<feature type="domain" description="Beta-lactamase-related" evidence="1">
    <location>
        <begin position="17"/>
        <end position="349"/>
    </location>
</feature>
<comment type="caution">
    <text evidence="2">The sequence shown here is derived from an EMBL/GenBank/DDBJ whole genome shotgun (WGS) entry which is preliminary data.</text>
</comment>
<proteinExistence type="predicted"/>
<evidence type="ECO:0000313" key="3">
    <source>
        <dbReference type="Proteomes" id="UP001142291"/>
    </source>
</evidence>
<dbReference type="Pfam" id="PF00144">
    <property type="entry name" value="Beta-lactamase"/>
    <property type="match status" value="1"/>
</dbReference>
<dbReference type="AlphaFoldDB" id="A0A9W6HLA2"/>
<dbReference type="PANTHER" id="PTHR43283">
    <property type="entry name" value="BETA-LACTAMASE-RELATED"/>
    <property type="match status" value="1"/>
</dbReference>
<protein>
    <submittedName>
        <fullName evidence="2">Penicillin-binding protein</fullName>
    </submittedName>
</protein>
<sequence length="486" mass="51302">MTEDASFGSVLEQALSEDVRRLAIGGIAAVVRDGSVIAVHPFGELRRDGGSTARGSVFRVASITKSFLAATALSLRDEGRLDLHAPLTAYLPEMSATRLRGAPVEIALDDLLSNRSGLPEDNPWGDEHLGASREEIGALIAAGLQLSAAPGERYQYSNVGMSLVGRVIEAVEGRPVEQVVSERILVPLGLSDTRWDAAAFPAGADLAAGFRTFDDGATFAPEPYVGSGALACIGSLFSTVDDIGRWVGFLASAFEDAGATGSPEADAVLSRRSRREMQRVHTVNPARITRFGDRPLLATGYGYGLVVEHDDVHGVTVGHSGGLPGFAAHMRWHPESRFGVVAFGNSDAFPAWQVTASALDALLSARDAPAVGAIVWPQTRRAAGAIDEAIRHGASFADLPIPLARNVLRDIPTKVRDDRLRALIESVGAPLTDPPTLDARVVAAPEASTLRWRIPTARGALVCSVHLMGLSTPIVQAIDVSPETAV</sequence>
<evidence type="ECO:0000259" key="1">
    <source>
        <dbReference type="Pfam" id="PF00144"/>
    </source>
</evidence>
<accession>A0A9W6HLA2</accession>
<dbReference type="Proteomes" id="UP001142291">
    <property type="component" value="Unassembled WGS sequence"/>
</dbReference>
<keyword evidence="3" id="KW-1185">Reference proteome</keyword>
<gene>
    <name evidence="2" type="ORF">GCM10017591_13190</name>
</gene>
<reference evidence="2" key="1">
    <citation type="journal article" date="2014" name="Int. J. Syst. Evol. Microbiol.">
        <title>Complete genome sequence of Corynebacterium casei LMG S-19264T (=DSM 44701T), isolated from a smear-ripened cheese.</title>
        <authorList>
            <consortium name="US DOE Joint Genome Institute (JGI-PGF)"/>
            <person name="Walter F."/>
            <person name="Albersmeier A."/>
            <person name="Kalinowski J."/>
            <person name="Ruckert C."/>
        </authorList>
    </citation>
    <scope>NUCLEOTIDE SEQUENCE</scope>
    <source>
        <strain evidence="2">VKM Ac-1940</strain>
    </source>
</reference>